<gene>
    <name evidence="2" type="ORF">F2P81_005187</name>
</gene>
<proteinExistence type="predicted"/>
<dbReference type="AlphaFoldDB" id="A0A6A4T8X9"/>
<evidence type="ECO:0000256" key="1">
    <source>
        <dbReference type="SAM" id="MobiDB-lite"/>
    </source>
</evidence>
<organism evidence="2 3">
    <name type="scientific">Scophthalmus maximus</name>
    <name type="common">Turbot</name>
    <name type="synonym">Psetta maxima</name>
    <dbReference type="NCBI Taxonomy" id="52904"/>
    <lineage>
        <taxon>Eukaryota</taxon>
        <taxon>Metazoa</taxon>
        <taxon>Chordata</taxon>
        <taxon>Craniata</taxon>
        <taxon>Vertebrata</taxon>
        <taxon>Euteleostomi</taxon>
        <taxon>Actinopterygii</taxon>
        <taxon>Neopterygii</taxon>
        <taxon>Teleostei</taxon>
        <taxon>Neoteleostei</taxon>
        <taxon>Acanthomorphata</taxon>
        <taxon>Carangaria</taxon>
        <taxon>Pleuronectiformes</taxon>
        <taxon>Pleuronectoidei</taxon>
        <taxon>Scophthalmidae</taxon>
        <taxon>Scophthalmus</taxon>
    </lineage>
</organism>
<feature type="compositionally biased region" description="Basic residues" evidence="1">
    <location>
        <begin position="29"/>
        <end position="40"/>
    </location>
</feature>
<dbReference type="Proteomes" id="UP000438429">
    <property type="component" value="Unassembled WGS sequence"/>
</dbReference>
<comment type="caution">
    <text evidence="2">The sequence shown here is derived from an EMBL/GenBank/DDBJ whole genome shotgun (WGS) entry which is preliminary data.</text>
</comment>
<evidence type="ECO:0000313" key="3">
    <source>
        <dbReference type="Proteomes" id="UP000438429"/>
    </source>
</evidence>
<protein>
    <submittedName>
        <fullName evidence="2">Uncharacterized protein</fullName>
    </submittedName>
</protein>
<reference evidence="2 3" key="1">
    <citation type="submission" date="2019-06" db="EMBL/GenBank/DDBJ databases">
        <title>Draft genomes of female and male turbot (Scophthalmus maximus).</title>
        <authorList>
            <person name="Xu H."/>
            <person name="Xu X.-W."/>
            <person name="Shao C."/>
            <person name="Chen S."/>
        </authorList>
    </citation>
    <scope>NUCLEOTIDE SEQUENCE [LARGE SCALE GENOMIC DNA]</scope>
    <source>
        <strain evidence="2">Ysfricsl-2016a</strain>
        <tissue evidence="2">Blood</tissue>
    </source>
</reference>
<name>A0A6A4T8X9_SCOMX</name>
<evidence type="ECO:0000313" key="2">
    <source>
        <dbReference type="EMBL" id="KAF0041655.1"/>
    </source>
</evidence>
<feature type="region of interest" description="Disordered" evidence="1">
    <location>
        <begin position="21"/>
        <end position="48"/>
    </location>
</feature>
<accession>A0A6A4T8X9</accession>
<dbReference type="EMBL" id="VEVO01000005">
    <property type="protein sequence ID" value="KAF0041655.1"/>
    <property type="molecule type" value="Genomic_DNA"/>
</dbReference>
<sequence length="79" mass="9185">MRGARLLLVWRLFVRRGGREDDLREAGRKTKPKRKRRKTCNRGENLAPWKSTLNPDVVNCPLPVRSRCNQDKTSNGKLL</sequence>